<dbReference type="FunFam" id="3.40.50.2000:FF:000050">
    <property type="entry name" value="UDP-glucuronosyltransferase"/>
    <property type="match status" value="1"/>
</dbReference>
<keyword evidence="5" id="KW-0812">Transmembrane</keyword>
<dbReference type="InterPro" id="IPR035595">
    <property type="entry name" value="UDP_glycos_trans_CS"/>
</dbReference>
<dbReference type="PROSITE" id="PS00375">
    <property type="entry name" value="UDPGT"/>
    <property type="match status" value="1"/>
</dbReference>
<dbReference type="PANTHER" id="PTHR48043:SF159">
    <property type="entry name" value="EG:EG0003.4 PROTEIN-RELATED"/>
    <property type="match status" value="1"/>
</dbReference>
<dbReference type="CDD" id="cd03784">
    <property type="entry name" value="GT1_Gtf-like"/>
    <property type="match status" value="1"/>
</dbReference>
<dbReference type="Pfam" id="PF00201">
    <property type="entry name" value="UDPGT"/>
    <property type="match status" value="1"/>
</dbReference>
<protein>
    <recommendedName>
        <fullName evidence="5">UDP-glucuronosyltransferase</fullName>
        <ecNumber evidence="5">2.4.1.17</ecNumber>
    </recommendedName>
</protein>
<evidence type="ECO:0000256" key="2">
    <source>
        <dbReference type="ARBA" id="ARBA00022676"/>
    </source>
</evidence>
<dbReference type="AlphaFoldDB" id="A0AAN7ZJ98"/>
<dbReference type="EMBL" id="JAVRBK010000001">
    <property type="protein sequence ID" value="KAK5649355.1"/>
    <property type="molecule type" value="Genomic_DNA"/>
</dbReference>
<feature type="chain" id="PRO_5042666246" description="UDP-glucuronosyltransferase" evidence="5">
    <location>
        <begin position="20"/>
        <end position="514"/>
    </location>
</feature>
<keyword evidence="5" id="KW-0732">Signal</keyword>
<gene>
    <name evidence="6" type="ORF">RI129_000384</name>
</gene>
<name>A0AAN7ZJ98_9COLE</name>
<keyword evidence="7" id="KW-1185">Reference proteome</keyword>
<evidence type="ECO:0000256" key="4">
    <source>
        <dbReference type="RuleBase" id="RU003718"/>
    </source>
</evidence>
<reference evidence="6 7" key="1">
    <citation type="journal article" date="2024" name="Insects">
        <title>An Improved Chromosome-Level Genome Assembly of the Firefly Pyrocoelia pectoralis.</title>
        <authorList>
            <person name="Fu X."/>
            <person name="Meyer-Rochow V.B."/>
            <person name="Ballantyne L."/>
            <person name="Zhu X."/>
        </authorList>
    </citation>
    <scope>NUCLEOTIDE SEQUENCE [LARGE SCALE GENOMIC DNA]</scope>
    <source>
        <strain evidence="6">XCY_ONT2</strain>
    </source>
</reference>
<dbReference type="GO" id="GO:0015020">
    <property type="term" value="F:glucuronosyltransferase activity"/>
    <property type="evidence" value="ECO:0007669"/>
    <property type="project" value="UniProtKB-EC"/>
</dbReference>
<keyword evidence="5" id="KW-1133">Transmembrane helix</keyword>
<dbReference type="Proteomes" id="UP001329430">
    <property type="component" value="Chromosome 1"/>
</dbReference>
<comment type="catalytic activity">
    <reaction evidence="5">
        <text>glucuronate acceptor + UDP-alpha-D-glucuronate = acceptor beta-D-glucuronoside + UDP + H(+)</text>
        <dbReference type="Rhea" id="RHEA:21032"/>
        <dbReference type="ChEBI" id="CHEBI:15378"/>
        <dbReference type="ChEBI" id="CHEBI:58052"/>
        <dbReference type="ChEBI" id="CHEBI:58223"/>
        <dbReference type="ChEBI" id="CHEBI:132367"/>
        <dbReference type="ChEBI" id="CHEBI:132368"/>
        <dbReference type="EC" id="2.4.1.17"/>
    </reaction>
</comment>
<comment type="similarity">
    <text evidence="1 4">Belongs to the UDP-glycosyltransferase family.</text>
</comment>
<evidence type="ECO:0000256" key="1">
    <source>
        <dbReference type="ARBA" id="ARBA00009995"/>
    </source>
</evidence>
<evidence type="ECO:0000256" key="5">
    <source>
        <dbReference type="RuleBase" id="RU362059"/>
    </source>
</evidence>
<dbReference type="InterPro" id="IPR002213">
    <property type="entry name" value="UDP_glucos_trans"/>
</dbReference>
<keyword evidence="5" id="KW-0472">Membrane</keyword>
<feature type="transmembrane region" description="Helical" evidence="5">
    <location>
        <begin position="471"/>
        <end position="495"/>
    </location>
</feature>
<evidence type="ECO:0000313" key="7">
    <source>
        <dbReference type="Proteomes" id="UP001329430"/>
    </source>
</evidence>
<sequence>MNLLLCVTVVLVSVEYSFGANILGVVPTPSVSHQVVFWPLWKELSLRGHKVTVITTDPMNNAKLQNLTEIDLHSAYQFFNLNIFQVTERPMFEIMYDYADILSNMLDHILTNDEVQHIIKDDTTHYDVVMVEAFHTAAFAFASRFKCPLILLSSLDGSSFAYREIGNPAHPILHPDFMLPFHNELTFTQRLASTGNILFTKFIQKYFFLPPQQKLVEKHFGTGYPMIEDIFKNYSMFFVNTNRFLHPIRPLLPNIIQIGGGTHLQKRAILPENLQNVLDNARNGVIYFSLGSNVKSKHLSDDTRLEILETFKELPYTVLWKFENENLPNISENVIISKWFPQQDVLRHPNVKLFITQGGLQSLEETIFSHVPIIGIPVMADQMSNIANAVSKGLGLSLDYKNIRKEDFKSAILTVIQNPRYRSKVKEMASLIQDQPETGLHRAVWWTEYVIRHGGAPYMRNPGIDLPWYQYYLLDIIGFVLLISTVVIFVTVVLWKTAVKVNRVFKHYVKVKVT</sequence>
<keyword evidence="3 4" id="KW-0808">Transferase</keyword>
<dbReference type="PANTHER" id="PTHR48043">
    <property type="entry name" value="EG:EG0003.4 PROTEIN-RELATED"/>
    <property type="match status" value="1"/>
</dbReference>
<evidence type="ECO:0000256" key="3">
    <source>
        <dbReference type="ARBA" id="ARBA00022679"/>
    </source>
</evidence>
<dbReference type="GO" id="GO:0016020">
    <property type="term" value="C:membrane"/>
    <property type="evidence" value="ECO:0007669"/>
    <property type="project" value="UniProtKB-SubCell"/>
</dbReference>
<dbReference type="EC" id="2.4.1.17" evidence="5"/>
<accession>A0AAN7ZJ98</accession>
<keyword evidence="2 4" id="KW-0328">Glycosyltransferase</keyword>
<proteinExistence type="inferred from homology"/>
<comment type="caution">
    <text evidence="6">The sequence shown here is derived from an EMBL/GenBank/DDBJ whole genome shotgun (WGS) entry which is preliminary data.</text>
</comment>
<organism evidence="6 7">
    <name type="scientific">Pyrocoelia pectoralis</name>
    <dbReference type="NCBI Taxonomy" id="417401"/>
    <lineage>
        <taxon>Eukaryota</taxon>
        <taxon>Metazoa</taxon>
        <taxon>Ecdysozoa</taxon>
        <taxon>Arthropoda</taxon>
        <taxon>Hexapoda</taxon>
        <taxon>Insecta</taxon>
        <taxon>Pterygota</taxon>
        <taxon>Neoptera</taxon>
        <taxon>Endopterygota</taxon>
        <taxon>Coleoptera</taxon>
        <taxon>Polyphaga</taxon>
        <taxon>Elateriformia</taxon>
        <taxon>Elateroidea</taxon>
        <taxon>Lampyridae</taxon>
        <taxon>Lampyrinae</taxon>
        <taxon>Pyrocoelia</taxon>
    </lineage>
</organism>
<dbReference type="SUPFAM" id="SSF53756">
    <property type="entry name" value="UDP-Glycosyltransferase/glycogen phosphorylase"/>
    <property type="match status" value="1"/>
</dbReference>
<evidence type="ECO:0000313" key="6">
    <source>
        <dbReference type="EMBL" id="KAK5649355.1"/>
    </source>
</evidence>
<comment type="subcellular location">
    <subcellularLocation>
        <location evidence="5">Membrane</location>
        <topology evidence="5">Single-pass membrane protein</topology>
    </subcellularLocation>
</comment>
<dbReference type="InterPro" id="IPR050271">
    <property type="entry name" value="UDP-glycosyltransferase"/>
</dbReference>
<feature type="signal peptide" evidence="5">
    <location>
        <begin position="1"/>
        <end position="19"/>
    </location>
</feature>
<dbReference type="Gene3D" id="3.40.50.2000">
    <property type="entry name" value="Glycogen Phosphorylase B"/>
    <property type="match status" value="2"/>
</dbReference>